<proteinExistence type="predicted"/>
<reference evidence="2" key="1">
    <citation type="submission" date="2022-11" db="UniProtKB">
        <authorList>
            <consortium name="WormBaseParasite"/>
        </authorList>
    </citation>
    <scope>IDENTIFICATION</scope>
</reference>
<evidence type="ECO:0000313" key="1">
    <source>
        <dbReference type="Proteomes" id="UP000887565"/>
    </source>
</evidence>
<name>A0A915IC00_ROMCU</name>
<organism evidence="1 2">
    <name type="scientific">Romanomermis culicivorax</name>
    <name type="common">Nematode worm</name>
    <dbReference type="NCBI Taxonomy" id="13658"/>
    <lineage>
        <taxon>Eukaryota</taxon>
        <taxon>Metazoa</taxon>
        <taxon>Ecdysozoa</taxon>
        <taxon>Nematoda</taxon>
        <taxon>Enoplea</taxon>
        <taxon>Dorylaimia</taxon>
        <taxon>Mermithida</taxon>
        <taxon>Mermithoidea</taxon>
        <taxon>Mermithidae</taxon>
        <taxon>Romanomermis</taxon>
    </lineage>
</organism>
<evidence type="ECO:0000313" key="2">
    <source>
        <dbReference type="WBParaSite" id="nRc.2.0.1.t11412-RA"/>
    </source>
</evidence>
<accession>A0A915IC00</accession>
<sequence>MNKFHLTRVVNSFYQRFNNYRLHGFGQKEHSYKAPLFFDKNSKSYKREKEIYELRKRTILNTNNNDRLVDVLLAIRPTTASF</sequence>
<dbReference type="Proteomes" id="UP000887565">
    <property type="component" value="Unplaced"/>
</dbReference>
<dbReference type="WBParaSite" id="nRc.2.0.1.t11412-RA">
    <property type="protein sequence ID" value="nRc.2.0.1.t11412-RA"/>
    <property type="gene ID" value="nRc.2.0.1.g11412"/>
</dbReference>
<keyword evidence="1" id="KW-1185">Reference proteome</keyword>
<dbReference type="AlphaFoldDB" id="A0A915IC00"/>
<protein>
    <submittedName>
        <fullName evidence="2">Uncharacterized protein</fullName>
    </submittedName>
</protein>